<keyword evidence="3" id="KW-1185">Reference proteome</keyword>
<dbReference type="EMBL" id="WJIE01000006">
    <property type="protein sequence ID" value="MRG94849.1"/>
    <property type="molecule type" value="Genomic_DNA"/>
</dbReference>
<comment type="caution">
    <text evidence="2">The sequence shown here is derived from an EMBL/GenBank/DDBJ whole genome shotgun (WGS) entry which is preliminary data.</text>
</comment>
<accession>A0A6N7PSD7</accession>
<organism evidence="2 3">
    <name type="scientific">Polyangium spumosum</name>
    <dbReference type="NCBI Taxonomy" id="889282"/>
    <lineage>
        <taxon>Bacteria</taxon>
        <taxon>Pseudomonadati</taxon>
        <taxon>Myxococcota</taxon>
        <taxon>Polyangia</taxon>
        <taxon>Polyangiales</taxon>
        <taxon>Polyangiaceae</taxon>
        <taxon>Polyangium</taxon>
    </lineage>
</organism>
<feature type="compositionally biased region" description="Pro residues" evidence="1">
    <location>
        <begin position="134"/>
        <end position="146"/>
    </location>
</feature>
<dbReference type="NCBIfam" id="NF033768">
    <property type="entry name" value="myxo_SS_tail"/>
    <property type="match status" value="1"/>
</dbReference>
<evidence type="ECO:0000256" key="1">
    <source>
        <dbReference type="SAM" id="MobiDB-lite"/>
    </source>
</evidence>
<dbReference type="OrthoDB" id="5377858at2"/>
<name>A0A6N7PSD7_9BACT</name>
<protein>
    <submittedName>
        <fullName evidence="2">AgmX/PglI C-terminal domain-containing protein</fullName>
    </submittedName>
</protein>
<dbReference type="SUPFAM" id="SSF74653">
    <property type="entry name" value="TolA/TonB C-terminal domain"/>
    <property type="match status" value="1"/>
</dbReference>
<reference evidence="2 3" key="1">
    <citation type="submission" date="2019-10" db="EMBL/GenBank/DDBJ databases">
        <title>A soil myxobacterium in the family Polyangiaceae.</title>
        <authorList>
            <person name="Li Y."/>
            <person name="Wang J."/>
        </authorList>
    </citation>
    <scope>NUCLEOTIDE SEQUENCE [LARGE SCALE GENOMIC DNA]</scope>
    <source>
        <strain evidence="2 3">DSM 14734</strain>
    </source>
</reference>
<dbReference type="AlphaFoldDB" id="A0A6N7PSD7"/>
<sequence length="260" mass="28914">MERRLGLSHLASVLLHLLVFALVGSRFQPIDDDDYDGVTDDQRFYIQQMLERAAEKEMEWAEREGEESVLAALERRARRRARRLRSEADQDDAYMRFLQTASERWAAEEFARARAEEPSDTRDTGLIGLLYERPPQPPKPPAPQPAPTGRASTQTRPGAMALNGRLPPEVVRRIIRQNFGRFRLCYENGLRLNPNLQGRVAVRFVIGADGAVSNVGNGGSDMPDGGVIACIVRAFHGLSFPKPEGGIVSVVYPIMFSPGG</sequence>
<evidence type="ECO:0000313" key="3">
    <source>
        <dbReference type="Proteomes" id="UP000440224"/>
    </source>
</evidence>
<gene>
    <name evidence="2" type="ORF">GF068_23425</name>
</gene>
<dbReference type="Gene3D" id="3.30.1150.10">
    <property type="match status" value="1"/>
</dbReference>
<dbReference type="InterPro" id="IPR049806">
    <property type="entry name" value="MasK-like_C"/>
</dbReference>
<evidence type="ECO:0000313" key="2">
    <source>
        <dbReference type="EMBL" id="MRG94849.1"/>
    </source>
</evidence>
<proteinExistence type="predicted"/>
<feature type="region of interest" description="Disordered" evidence="1">
    <location>
        <begin position="128"/>
        <end position="163"/>
    </location>
</feature>
<dbReference type="Proteomes" id="UP000440224">
    <property type="component" value="Unassembled WGS sequence"/>
</dbReference>